<evidence type="ECO:0000313" key="5">
    <source>
        <dbReference type="Proteomes" id="UP000663853"/>
    </source>
</evidence>
<keyword evidence="2" id="KW-0812">Transmembrane</keyword>
<evidence type="ECO:0000256" key="2">
    <source>
        <dbReference type="SAM" id="Phobius"/>
    </source>
</evidence>
<proteinExistence type="predicted"/>
<comment type="caution">
    <text evidence="4">The sequence shown here is derived from an EMBL/GenBank/DDBJ whole genome shotgun (WGS) entry which is preliminary data.</text>
</comment>
<protein>
    <recommendedName>
        <fullName evidence="3">G domain-containing protein</fullName>
    </recommendedName>
</protein>
<feature type="transmembrane region" description="Helical" evidence="2">
    <location>
        <begin position="294"/>
        <end position="314"/>
    </location>
</feature>
<sequence length="394" mass="42084">MLPQNTDSEPLNILVFGPTGVGKSTIINLLTSARLPVGHSLQSCTQQVEVASTRYQGRQINYFDTPGFDDSILTWGEQMAQIGSLSSALYEAAGQTANIHGILYIHRITDNKMTGSTLQNLRVLEKLLGSQALQNLVFVTNMWSNQPDPDHVRFEEELVGGHQYFAAAIGQGARGGEKYRICKGATRAQAQEALSNLFLNSAPVVMQIQRDMVDEKRALRDTNAGRIVNQGVEQFMMGVTEFMNEIRRGLATLPREKEEGKRREYEDAENQYARAEKQGAILQLTLEAIRRHPYLSTLVALVVTGAAGAIVLGAGEMVVVANLKVAGIGKVAALGTPTASALAAPTTTTTVAGAGVGGVGITAKLNAGVFALMTAAGAAFVGGSKQDKKEDVPN</sequence>
<dbReference type="Proteomes" id="UP000663853">
    <property type="component" value="Unassembled WGS sequence"/>
</dbReference>
<evidence type="ECO:0000256" key="1">
    <source>
        <dbReference type="SAM" id="Coils"/>
    </source>
</evidence>
<keyword evidence="2" id="KW-1133">Transmembrane helix</keyword>
<dbReference type="InterPro" id="IPR027417">
    <property type="entry name" value="P-loop_NTPase"/>
</dbReference>
<dbReference type="EMBL" id="CAJMXA010003114">
    <property type="protein sequence ID" value="CAE6491378.1"/>
    <property type="molecule type" value="Genomic_DNA"/>
</dbReference>
<gene>
    <name evidence="4" type="ORF">RDB_LOCUS101661</name>
</gene>
<evidence type="ECO:0000313" key="4">
    <source>
        <dbReference type="EMBL" id="CAE6491378.1"/>
    </source>
</evidence>
<dbReference type="Pfam" id="PF01926">
    <property type="entry name" value="MMR_HSR1"/>
    <property type="match status" value="1"/>
</dbReference>
<feature type="domain" description="G" evidence="3">
    <location>
        <begin position="13"/>
        <end position="75"/>
    </location>
</feature>
<organism evidence="4 5">
    <name type="scientific">Rhizoctonia solani</name>
    <dbReference type="NCBI Taxonomy" id="456999"/>
    <lineage>
        <taxon>Eukaryota</taxon>
        <taxon>Fungi</taxon>
        <taxon>Dikarya</taxon>
        <taxon>Basidiomycota</taxon>
        <taxon>Agaricomycotina</taxon>
        <taxon>Agaricomycetes</taxon>
        <taxon>Cantharellales</taxon>
        <taxon>Ceratobasidiaceae</taxon>
        <taxon>Rhizoctonia</taxon>
    </lineage>
</organism>
<dbReference type="AlphaFoldDB" id="A0A8H3CRJ5"/>
<keyword evidence="2" id="KW-0472">Membrane</keyword>
<dbReference type="InterPro" id="IPR006073">
    <property type="entry name" value="GTP-bd"/>
</dbReference>
<dbReference type="SUPFAM" id="SSF52540">
    <property type="entry name" value="P-loop containing nucleoside triphosphate hydrolases"/>
    <property type="match status" value="1"/>
</dbReference>
<dbReference type="Gene3D" id="3.40.50.300">
    <property type="entry name" value="P-loop containing nucleotide triphosphate hydrolases"/>
    <property type="match status" value="1"/>
</dbReference>
<feature type="coiled-coil region" evidence="1">
    <location>
        <begin position="258"/>
        <end position="285"/>
    </location>
</feature>
<name>A0A8H3CRJ5_9AGAM</name>
<dbReference type="GO" id="GO:0005525">
    <property type="term" value="F:GTP binding"/>
    <property type="evidence" value="ECO:0007669"/>
    <property type="project" value="InterPro"/>
</dbReference>
<accession>A0A8H3CRJ5</accession>
<dbReference type="InterPro" id="IPR045058">
    <property type="entry name" value="GIMA/IAN/Toc"/>
</dbReference>
<keyword evidence="1" id="KW-0175">Coiled coil</keyword>
<dbReference type="PANTHER" id="PTHR10903:SF184">
    <property type="entry name" value="GTP-BINDING PROTEIN A"/>
    <property type="match status" value="1"/>
</dbReference>
<dbReference type="PANTHER" id="PTHR10903">
    <property type="entry name" value="GTPASE, IMAP FAMILY MEMBER-RELATED"/>
    <property type="match status" value="1"/>
</dbReference>
<reference evidence="4" key="1">
    <citation type="submission" date="2021-01" db="EMBL/GenBank/DDBJ databases">
        <authorList>
            <person name="Kaushik A."/>
        </authorList>
    </citation>
    <scope>NUCLEOTIDE SEQUENCE</scope>
    <source>
        <strain evidence="4">AG6-10EEA</strain>
    </source>
</reference>
<evidence type="ECO:0000259" key="3">
    <source>
        <dbReference type="Pfam" id="PF01926"/>
    </source>
</evidence>